<keyword evidence="10" id="KW-0966">Cell projection</keyword>
<reference evidence="10 11" key="1">
    <citation type="journal article" date="2015" name="Genome Announc.">
        <title>Draft Genome Sequences of Marine Isolates of Thalassomonas viridans and Thalassomonas actiniarum.</title>
        <authorList>
            <person name="Olonade I."/>
            <person name="van Zyl L.J."/>
            <person name="Trindade M."/>
        </authorList>
    </citation>
    <scope>NUCLEOTIDE SEQUENCE [LARGE SCALE GENOMIC DNA]</scope>
    <source>
        <strain evidence="10 11">A5K-106</strain>
    </source>
</reference>
<evidence type="ECO:0000256" key="1">
    <source>
        <dbReference type="ARBA" id="ARBA00022475"/>
    </source>
</evidence>
<reference evidence="10 11" key="2">
    <citation type="journal article" date="2022" name="Mar. Drugs">
        <title>Bioassay-Guided Fractionation Leads to the Detection of Cholic Acid Generated by the Rare Thalassomonas sp.</title>
        <authorList>
            <person name="Pheiffer F."/>
            <person name="Schneider Y.K."/>
            <person name="Hansen E.H."/>
            <person name="Andersen J.H."/>
            <person name="Isaksson J."/>
            <person name="Busche T."/>
            <person name="R C."/>
            <person name="Kalinowski J."/>
            <person name="Zyl L.V."/>
            <person name="Trindade M."/>
        </authorList>
    </citation>
    <scope>NUCLEOTIDE SEQUENCE [LARGE SCALE GENOMIC DNA]</scope>
    <source>
        <strain evidence="10 11">A5K-106</strain>
    </source>
</reference>
<evidence type="ECO:0000313" key="11">
    <source>
        <dbReference type="Proteomes" id="UP000032568"/>
    </source>
</evidence>
<feature type="transmembrane region" description="Helical" evidence="7">
    <location>
        <begin position="66"/>
        <end position="86"/>
    </location>
</feature>
<keyword evidence="9" id="KW-0732">Signal</keyword>
<feature type="chain" id="PRO_5042038311" description="Flagellar protein" evidence="9">
    <location>
        <begin position="20"/>
        <end position="164"/>
    </location>
</feature>
<dbReference type="RefSeq" id="WP_084692434.1">
    <property type="nucleotide sequence ID" value="NZ_CP059735.1"/>
</dbReference>
<evidence type="ECO:0000256" key="6">
    <source>
        <dbReference type="ARBA" id="ARBA00037937"/>
    </source>
</evidence>
<organism evidence="10 11">
    <name type="scientific">Thalassomonas actiniarum</name>
    <dbReference type="NCBI Taxonomy" id="485447"/>
    <lineage>
        <taxon>Bacteria</taxon>
        <taxon>Pseudomonadati</taxon>
        <taxon>Pseudomonadota</taxon>
        <taxon>Gammaproteobacteria</taxon>
        <taxon>Alteromonadales</taxon>
        <taxon>Colwelliaceae</taxon>
        <taxon>Thalassomonas</taxon>
    </lineage>
</organism>
<evidence type="ECO:0000313" key="10">
    <source>
        <dbReference type="EMBL" id="WDE00498.1"/>
    </source>
</evidence>
<comment type="subcellular location">
    <subcellularLocation>
        <location evidence="7">Cell membrane</location>
    </subcellularLocation>
    <subcellularLocation>
        <location evidence="7">Bacterial flagellum basal body</location>
    </subcellularLocation>
</comment>
<dbReference type="InterPro" id="IPR022781">
    <property type="entry name" value="Flagellar_biosynth_FliO"/>
</dbReference>
<proteinExistence type="inferred from homology"/>
<dbReference type="GO" id="GO:0044781">
    <property type="term" value="P:bacterial-type flagellum organization"/>
    <property type="evidence" value="ECO:0007669"/>
    <property type="project" value="UniProtKB-UniRule"/>
</dbReference>
<evidence type="ECO:0000256" key="5">
    <source>
        <dbReference type="ARBA" id="ARBA00023143"/>
    </source>
</evidence>
<dbReference type="PANTHER" id="PTHR38766">
    <property type="entry name" value="FLAGELLAR PROTEIN FLIO"/>
    <property type="match status" value="1"/>
</dbReference>
<keyword evidence="10" id="KW-0282">Flagellum</keyword>
<dbReference type="GO" id="GO:0005886">
    <property type="term" value="C:plasma membrane"/>
    <property type="evidence" value="ECO:0007669"/>
    <property type="project" value="UniProtKB-SubCell"/>
</dbReference>
<dbReference type="Proteomes" id="UP000032568">
    <property type="component" value="Chromosome"/>
</dbReference>
<dbReference type="NCBIfam" id="TIGR03500">
    <property type="entry name" value="FliO_TIGR"/>
    <property type="match status" value="1"/>
</dbReference>
<evidence type="ECO:0000256" key="9">
    <source>
        <dbReference type="SAM" id="SignalP"/>
    </source>
</evidence>
<evidence type="ECO:0000256" key="8">
    <source>
        <dbReference type="SAM" id="MobiDB-lite"/>
    </source>
</evidence>
<dbReference type="Pfam" id="PF04347">
    <property type="entry name" value="FliO"/>
    <property type="match status" value="1"/>
</dbReference>
<comment type="similarity">
    <text evidence="6 7">Belongs to the FliO/MopB family.</text>
</comment>
<dbReference type="PANTHER" id="PTHR38766:SF1">
    <property type="entry name" value="FLAGELLAR PROTEIN FLIO"/>
    <property type="match status" value="1"/>
</dbReference>
<protein>
    <recommendedName>
        <fullName evidence="7">Flagellar protein</fullName>
    </recommendedName>
</protein>
<feature type="region of interest" description="Disordered" evidence="8">
    <location>
        <begin position="26"/>
        <end position="56"/>
    </location>
</feature>
<evidence type="ECO:0000256" key="7">
    <source>
        <dbReference type="RuleBase" id="RU362064"/>
    </source>
</evidence>
<sequence length="164" mass="17555">MMRYILACLLLLSSLMSFAQETAPEKAGQTPVATAQQTPGQDKEQATPEGAPTEVGKHVGTNMDSMSFILSFLMILALIFVCAMLLKKFQPGLQQQNGLKVITSLSLGAKERVVVVQAGEQQLLLGVTAHQITLLDSLEEPLAQGTPITGDLGQSFAKLLRKSS</sequence>
<dbReference type="AlphaFoldDB" id="A0AAE9YTH8"/>
<keyword evidence="4 7" id="KW-0472">Membrane</keyword>
<accession>A0AAE9YTH8</accession>
<keyword evidence="1 7" id="KW-1003">Cell membrane</keyword>
<keyword evidence="5 7" id="KW-0975">Bacterial flagellum</keyword>
<dbReference type="KEGG" id="tact:SG35_007630"/>
<evidence type="ECO:0000256" key="4">
    <source>
        <dbReference type="ARBA" id="ARBA00023136"/>
    </source>
</evidence>
<evidence type="ECO:0000256" key="3">
    <source>
        <dbReference type="ARBA" id="ARBA00022989"/>
    </source>
</evidence>
<dbReference type="InterPro" id="IPR052205">
    <property type="entry name" value="FliO/MopB"/>
</dbReference>
<feature type="signal peptide" evidence="9">
    <location>
        <begin position="1"/>
        <end position="19"/>
    </location>
</feature>
<evidence type="ECO:0000256" key="2">
    <source>
        <dbReference type="ARBA" id="ARBA00022692"/>
    </source>
</evidence>
<dbReference type="GO" id="GO:0009425">
    <property type="term" value="C:bacterial-type flagellum basal body"/>
    <property type="evidence" value="ECO:0007669"/>
    <property type="project" value="UniProtKB-SubCell"/>
</dbReference>
<keyword evidence="10" id="KW-0969">Cilium</keyword>
<name>A0AAE9YTH8_9GAMM</name>
<gene>
    <name evidence="10" type="primary">fliO</name>
    <name evidence="10" type="ORF">SG35_007630</name>
</gene>
<keyword evidence="11" id="KW-1185">Reference proteome</keyword>
<keyword evidence="2 7" id="KW-0812">Transmembrane</keyword>
<dbReference type="EMBL" id="CP059735">
    <property type="protein sequence ID" value="WDE00498.1"/>
    <property type="molecule type" value="Genomic_DNA"/>
</dbReference>
<keyword evidence="3 7" id="KW-1133">Transmembrane helix</keyword>
<feature type="compositionally biased region" description="Polar residues" evidence="8">
    <location>
        <begin position="31"/>
        <end position="40"/>
    </location>
</feature>